<keyword evidence="1" id="KW-0472">Membrane</keyword>
<keyword evidence="3" id="KW-1185">Reference proteome</keyword>
<name>A0ABR1EPR7_NECAM</name>
<keyword evidence="1" id="KW-1133">Transmembrane helix</keyword>
<evidence type="ECO:0000313" key="3">
    <source>
        <dbReference type="Proteomes" id="UP001303046"/>
    </source>
</evidence>
<dbReference type="PANTHER" id="PTHR36300">
    <property type="entry name" value="RAW, ISOFORM A"/>
    <property type="match status" value="1"/>
</dbReference>
<keyword evidence="1" id="KW-0812">Transmembrane</keyword>
<dbReference type="InterPro" id="IPR039470">
    <property type="entry name" value="Nuc_deoxyri_tr2"/>
</dbReference>
<gene>
    <name evidence="2" type="primary">Necator_chrX.g24843</name>
    <name evidence="2" type="ORF">RB195_024678</name>
</gene>
<dbReference type="Pfam" id="PF15891">
    <property type="entry name" value="Nuc_deoxyri_tr2"/>
    <property type="match status" value="1"/>
</dbReference>
<evidence type="ECO:0000313" key="2">
    <source>
        <dbReference type="EMBL" id="KAK6764445.1"/>
    </source>
</evidence>
<dbReference type="PANTHER" id="PTHR36300:SF1">
    <property type="entry name" value="RAW, ISOFORM A"/>
    <property type="match status" value="1"/>
</dbReference>
<proteinExistence type="predicted"/>
<protein>
    <submittedName>
        <fullName evidence="2">Uncharacterized protein</fullName>
    </submittedName>
</protein>
<evidence type="ECO:0000256" key="1">
    <source>
        <dbReference type="SAM" id="Phobius"/>
    </source>
</evidence>
<dbReference type="EMBL" id="JAVFWL010000006">
    <property type="protein sequence ID" value="KAK6764445.1"/>
    <property type="molecule type" value="Genomic_DNA"/>
</dbReference>
<dbReference type="Proteomes" id="UP001303046">
    <property type="component" value="Unassembled WGS sequence"/>
</dbReference>
<reference evidence="2 3" key="1">
    <citation type="submission" date="2023-08" db="EMBL/GenBank/DDBJ databases">
        <title>A Necator americanus chromosomal reference genome.</title>
        <authorList>
            <person name="Ilik V."/>
            <person name="Petrzelkova K.J."/>
            <person name="Pardy F."/>
            <person name="Fuh T."/>
            <person name="Niatou-Singa F.S."/>
            <person name="Gouil Q."/>
            <person name="Baker L."/>
            <person name="Ritchie M.E."/>
            <person name="Jex A.R."/>
            <person name="Gazzola D."/>
            <person name="Li H."/>
            <person name="Toshio Fujiwara R."/>
            <person name="Zhan B."/>
            <person name="Aroian R.V."/>
            <person name="Pafco B."/>
            <person name="Schwarz E.M."/>
        </authorList>
    </citation>
    <scope>NUCLEOTIDE SEQUENCE [LARGE SCALE GENOMIC DNA]</scope>
    <source>
        <strain evidence="2 3">Aroian</strain>
        <tissue evidence="2">Whole animal</tissue>
    </source>
</reference>
<organism evidence="2 3">
    <name type="scientific">Necator americanus</name>
    <name type="common">Human hookworm</name>
    <dbReference type="NCBI Taxonomy" id="51031"/>
    <lineage>
        <taxon>Eukaryota</taxon>
        <taxon>Metazoa</taxon>
        <taxon>Ecdysozoa</taxon>
        <taxon>Nematoda</taxon>
        <taxon>Chromadorea</taxon>
        <taxon>Rhabditida</taxon>
        <taxon>Rhabditina</taxon>
        <taxon>Rhabditomorpha</taxon>
        <taxon>Strongyloidea</taxon>
        <taxon>Ancylostomatidae</taxon>
        <taxon>Bunostominae</taxon>
        <taxon>Necator</taxon>
    </lineage>
</organism>
<accession>A0ABR1EPR7</accession>
<sequence>MDIRVTEHVTWGLCAILDIRLAAYSIAKIADEPMQLDNRFACWNSQQVVSLHEINYDTLTTNHAKKLSRQSPNDSNMKLTLSFTANLCSTLFSDESDGKAWAVMGRLKEAKWKINRKSEITTELSSRSMRNEYCRVSSTVKAEDAPLPGLPMYDVFLGGSCGTTVWRRQLVIPFLKKKAISYYDPQRSVWSENMIYEESIAKERSSLFLFVIDPATVNATSFLEIAYFAARKSPKLVVVFLGKTEWKQKAHPDDLPDRNRTCILLDRILDAHEVPMLYSIQDALDYIEEEIIGSKRWADALRVPCQRFSFLSLRTKKVARAAQFRARCAWLRIISYARHVTLACAADTIIFIACQMVVPNISIFVILLPLFLLNVIVILATDRLQRYRALRPRAVADSSHFHLRASAAIPPPRMPTTVTPLNPVKAKVLRLKRFCDGTIDDGLSLFTAPELSRRRSQNERVINTLTSTHIELASSAPDDTSWVNRVVIPYMDRNNLRYSRFLLMNDVEPENRMKCLVTWSSQMKHFFYHIPSTRFFLSGMVEVAYILGHTNWQVTICVPKEAECLEAPTVAEDEAAKAFRRRRNDCYQIAFCYLKDMAKRRQCRVFSELDDALQYVTKATCAGL</sequence>
<comment type="caution">
    <text evidence="2">The sequence shown here is derived from an EMBL/GenBank/DDBJ whole genome shotgun (WGS) entry which is preliminary data.</text>
</comment>
<dbReference type="Gene3D" id="3.40.50.450">
    <property type="match status" value="1"/>
</dbReference>
<feature type="transmembrane region" description="Helical" evidence="1">
    <location>
        <begin position="361"/>
        <end position="381"/>
    </location>
</feature>